<proteinExistence type="predicted"/>
<reference evidence="1" key="2">
    <citation type="journal article" date="2021" name="PeerJ">
        <title>Extensive microbial diversity within the chicken gut microbiome revealed by metagenomics and culture.</title>
        <authorList>
            <person name="Gilroy R."/>
            <person name="Ravi A."/>
            <person name="Getino M."/>
            <person name="Pursley I."/>
            <person name="Horton D.L."/>
            <person name="Alikhan N.F."/>
            <person name="Baker D."/>
            <person name="Gharbi K."/>
            <person name="Hall N."/>
            <person name="Watson M."/>
            <person name="Adriaenssens E.M."/>
            <person name="Foster-Nyarko E."/>
            <person name="Jarju S."/>
            <person name="Secka A."/>
            <person name="Antonio M."/>
            <person name="Oren A."/>
            <person name="Chaudhuri R.R."/>
            <person name="La Ragione R."/>
            <person name="Hildebrand F."/>
            <person name="Pallen M.J."/>
        </authorList>
    </citation>
    <scope>NUCLEOTIDE SEQUENCE</scope>
    <source>
        <strain evidence="1">ChiHjej10B9-9673</strain>
    </source>
</reference>
<dbReference type="EMBL" id="DVJK01000140">
    <property type="protein sequence ID" value="HIS66916.1"/>
    <property type="molecule type" value="Genomic_DNA"/>
</dbReference>
<feature type="non-terminal residue" evidence="1">
    <location>
        <position position="49"/>
    </location>
</feature>
<reference evidence="1" key="1">
    <citation type="submission" date="2020-10" db="EMBL/GenBank/DDBJ databases">
        <authorList>
            <person name="Gilroy R."/>
        </authorList>
    </citation>
    <scope>NUCLEOTIDE SEQUENCE</scope>
    <source>
        <strain evidence="1">ChiHjej10B9-9673</strain>
    </source>
</reference>
<dbReference type="AlphaFoldDB" id="A0A9D1FEM6"/>
<evidence type="ECO:0000313" key="1">
    <source>
        <dbReference type="EMBL" id="HIS66916.1"/>
    </source>
</evidence>
<name>A0A9D1FEM6_9FIRM</name>
<protein>
    <submittedName>
        <fullName evidence="1">Uncharacterized protein</fullName>
    </submittedName>
</protein>
<evidence type="ECO:0000313" key="2">
    <source>
        <dbReference type="Proteomes" id="UP000824001"/>
    </source>
</evidence>
<organism evidence="1 2">
    <name type="scientific">Candidatus Scatomorpha merdipullorum</name>
    <dbReference type="NCBI Taxonomy" id="2840927"/>
    <lineage>
        <taxon>Bacteria</taxon>
        <taxon>Bacillati</taxon>
        <taxon>Bacillota</taxon>
        <taxon>Clostridia</taxon>
        <taxon>Eubacteriales</taxon>
        <taxon>Candidatus Scatomorpha</taxon>
    </lineage>
</organism>
<dbReference type="Proteomes" id="UP000824001">
    <property type="component" value="Unassembled WGS sequence"/>
</dbReference>
<gene>
    <name evidence="1" type="ORF">IAC18_05070</name>
</gene>
<accession>A0A9D1FEM6</accession>
<sequence length="49" mass="6097">MTYPDKEERRILEAWNEFERWLEPPELAEGVREKLLARRRRRPVRYALA</sequence>
<comment type="caution">
    <text evidence="1">The sequence shown here is derived from an EMBL/GenBank/DDBJ whole genome shotgun (WGS) entry which is preliminary data.</text>
</comment>